<feature type="non-terminal residue" evidence="2">
    <location>
        <position position="1"/>
    </location>
</feature>
<dbReference type="OMA" id="TINDSMW"/>
<dbReference type="PANTHER" id="PTHR33112">
    <property type="entry name" value="DOMAIN PROTEIN, PUTATIVE-RELATED"/>
    <property type="match status" value="1"/>
</dbReference>
<dbReference type="InParanoid" id="C7ZHE4"/>
<dbReference type="EMBL" id="GG698928">
    <property type="protein sequence ID" value="EEU36502.1"/>
    <property type="molecule type" value="Genomic_DNA"/>
</dbReference>
<protein>
    <recommendedName>
        <fullName evidence="1">Heterokaryon incompatibility domain-containing protein</fullName>
    </recommendedName>
</protein>
<dbReference type="OrthoDB" id="3486565at2759"/>
<feature type="domain" description="Heterokaryon incompatibility" evidence="1">
    <location>
        <begin position="80"/>
        <end position="198"/>
    </location>
</feature>
<evidence type="ECO:0000259" key="1">
    <source>
        <dbReference type="Pfam" id="PF06985"/>
    </source>
</evidence>
<evidence type="ECO:0000313" key="2">
    <source>
        <dbReference type="EMBL" id="EEU36502.1"/>
    </source>
</evidence>
<dbReference type="Pfam" id="PF06985">
    <property type="entry name" value="HET"/>
    <property type="match status" value="1"/>
</dbReference>
<dbReference type="GeneID" id="9669244"/>
<dbReference type="HOGENOM" id="CLU_002639_8_3_1"/>
<organism evidence="2 3">
    <name type="scientific">Fusarium vanettenii (strain ATCC MYA-4622 / CBS 123669 / FGSC 9596 / NRRL 45880 / 77-13-4)</name>
    <name type="common">Fusarium solani subsp. pisi</name>
    <dbReference type="NCBI Taxonomy" id="660122"/>
    <lineage>
        <taxon>Eukaryota</taxon>
        <taxon>Fungi</taxon>
        <taxon>Dikarya</taxon>
        <taxon>Ascomycota</taxon>
        <taxon>Pezizomycotina</taxon>
        <taxon>Sordariomycetes</taxon>
        <taxon>Hypocreomycetidae</taxon>
        <taxon>Hypocreales</taxon>
        <taxon>Nectriaceae</taxon>
        <taxon>Fusarium</taxon>
        <taxon>Fusarium solani species complex</taxon>
        <taxon>Fusarium vanettenii</taxon>
    </lineage>
</organism>
<sequence>ALRRETLDTDLECLARDVIRPWVDNCDAAKNWHQDCQPVTTRNPDYFPTRLIDVGTCQEDIVRLVVTSEDILKATEPPKYLTLSYCWGQSNSPAKTTPQNYEKRRVNIDTESLPRTIQDAIRLTRVMKIRYLWVDALCIIQNLEDFYMEATKMEAYYAGGYCLISATGFSDSSEGLFPDRPIENNLTKTSQAPKEKPPNFDYSALRILHTGYERVMDSPSLLCMWLAWKELIPRYLRMELSYEDDRLTAIQALGHLLAKKHGDRYFGGIFRSYLAEGLLWKGKKRPLGQRSRRCPTWSWGVAKSVEFI</sequence>
<reference evidence="2 3" key="1">
    <citation type="journal article" date="2009" name="PLoS Genet.">
        <title>The genome of Nectria haematococca: contribution of supernumerary chromosomes to gene expansion.</title>
        <authorList>
            <person name="Coleman J.J."/>
            <person name="Rounsley S.D."/>
            <person name="Rodriguez-Carres M."/>
            <person name="Kuo A."/>
            <person name="Wasmann C.C."/>
            <person name="Grimwood J."/>
            <person name="Schmutz J."/>
            <person name="Taga M."/>
            <person name="White G.J."/>
            <person name="Zhou S."/>
            <person name="Schwartz D.C."/>
            <person name="Freitag M."/>
            <person name="Ma L.J."/>
            <person name="Danchin E.G."/>
            <person name="Henrissat B."/>
            <person name="Coutinho P.M."/>
            <person name="Nelson D.R."/>
            <person name="Straney D."/>
            <person name="Napoli C.A."/>
            <person name="Barker B.M."/>
            <person name="Gribskov M."/>
            <person name="Rep M."/>
            <person name="Kroken S."/>
            <person name="Molnar I."/>
            <person name="Rensing C."/>
            <person name="Kennell J.C."/>
            <person name="Zamora J."/>
            <person name="Farman M.L."/>
            <person name="Selker E.U."/>
            <person name="Salamov A."/>
            <person name="Shapiro H."/>
            <person name="Pangilinan J."/>
            <person name="Lindquist E."/>
            <person name="Lamers C."/>
            <person name="Grigoriev I.V."/>
            <person name="Geiser D.M."/>
            <person name="Covert S.F."/>
            <person name="Temporini E."/>
            <person name="Vanetten H.D."/>
        </authorList>
    </citation>
    <scope>NUCLEOTIDE SEQUENCE [LARGE SCALE GENOMIC DNA]</scope>
    <source>
        <strain evidence="3">ATCC MYA-4622 / CBS 123669 / FGSC 9596 / NRRL 45880 / 77-13-4</strain>
    </source>
</reference>
<dbReference type="AlphaFoldDB" id="C7ZHE4"/>
<keyword evidence="3" id="KW-1185">Reference proteome</keyword>
<proteinExistence type="predicted"/>
<gene>
    <name evidence="2" type="ORF">NECHADRAFT_25592</name>
</gene>
<dbReference type="PANTHER" id="PTHR33112:SF16">
    <property type="entry name" value="HETEROKARYON INCOMPATIBILITY DOMAIN-CONTAINING PROTEIN"/>
    <property type="match status" value="1"/>
</dbReference>
<accession>C7ZHE4</accession>
<dbReference type="VEuPathDB" id="FungiDB:NECHADRAFT_25592"/>
<evidence type="ECO:0000313" key="3">
    <source>
        <dbReference type="Proteomes" id="UP000005206"/>
    </source>
</evidence>
<dbReference type="Proteomes" id="UP000005206">
    <property type="component" value="Chromosome 6"/>
</dbReference>
<dbReference type="InterPro" id="IPR010730">
    <property type="entry name" value="HET"/>
</dbReference>
<feature type="non-terminal residue" evidence="2">
    <location>
        <position position="308"/>
    </location>
</feature>
<dbReference type="STRING" id="660122.C7ZHE4"/>
<name>C7ZHE4_FUSV7</name>
<dbReference type="KEGG" id="nhe:NECHADRAFT_25592"/>
<dbReference type="RefSeq" id="XP_003042215.1">
    <property type="nucleotide sequence ID" value="XM_003042169.1"/>
</dbReference>